<organism evidence="9 10">
    <name type="scientific">Ditylenchus destructor</name>
    <dbReference type="NCBI Taxonomy" id="166010"/>
    <lineage>
        <taxon>Eukaryota</taxon>
        <taxon>Metazoa</taxon>
        <taxon>Ecdysozoa</taxon>
        <taxon>Nematoda</taxon>
        <taxon>Chromadorea</taxon>
        <taxon>Rhabditida</taxon>
        <taxon>Tylenchina</taxon>
        <taxon>Tylenchomorpha</taxon>
        <taxon>Sphaerularioidea</taxon>
        <taxon>Anguinidae</taxon>
        <taxon>Anguininae</taxon>
        <taxon>Ditylenchus</taxon>
    </lineage>
</organism>
<keyword evidence="5" id="KW-0804">Transcription</keyword>
<dbReference type="SMART" id="SM00338">
    <property type="entry name" value="BRLZ"/>
    <property type="match status" value="1"/>
</dbReference>
<reference evidence="9" key="1">
    <citation type="submission" date="2022-01" db="EMBL/GenBank/DDBJ databases">
        <title>Genome Sequence Resource for Two Populations of Ditylenchus destructor, the Migratory Endoparasitic Phytonematode.</title>
        <authorList>
            <person name="Zhang H."/>
            <person name="Lin R."/>
            <person name="Xie B."/>
        </authorList>
    </citation>
    <scope>NUCLEOTIDE SEQUENCE</scope>
    <source>
        <strain evidence="9">BazhouSP</strain>
    </source>
</reference>
<dbReference type="AlphaFoldDB" id="A0AAD4RCI0"/>
<dbReference type="PANTHER" id="PTHR23334:SF69">
    <property type="entry name" value="CCAAT_ENHANCER-BINDING PROTEIN GAMMA"/>
    <property type="match status" value="1"/>
</dbReference>
<evidence type="ECO:0000256" key="2">
    <source>
        <dbReference type="ARBA" id="ARBA00006951"/>
    </source>
</evidence>
<dbReference type="GO" id="GO:0000981">
    <property type="term" value="F:DNA-binding transcription factor activity, RNA polymerase II-specific"/>
    <property type="evidence" value="ECO:0007669"/>
    <property type="project" value="TreeGrafter"/>
</dbReference>
<evidence type="ECO:0000259" key="8">
    <source>
        <dbReference type="PROSITE" id="PS50217"/>
    </source>
</evidence>
<dbReference type="GO" id="GO:0000978">
    <property type="term" value="F:RNA polymerase II cis-regulatory region sequence-specific DNA binding"/>
    <property type="evidence" value="ECO:0007669"/>
    <property type="project" value="TreeGrafter"/>
</dbReference>
<evidence type="ECO:0000256" key="7">
    <source>
        <dbReference type="SAM" id="MobiDB-lite"/>
    </source>
</evidence>
<gene>
    <name evidence="9" type="ORF">DdX_02802</name>
</gene>
<comment type="subcellular location">
    <subcellularLocation>
        <location evidence="1">Nucleus</location>
    </subcellularLocation>
</comment>
<dbReference type="PROSITE" id="PS50217">
    <property type="entry name" value="BZIP"/>
    <property type="match status" value="1"/>
</dbReference>
<comment type="similarity">
    <text evidence="2">Belongs to the bZIP family. C/EBP subfamily.</text>
</comment>
<dbReference type="SUPFAM" id="SSF57959">
    <property type="entry name" value="Leucine zipper domain"/>
    <property type="match status" value="1"/>
</dbReference>
<dbReference type="GO" id="GO:0006351">
    <property type="term" value="P:DNA-templated transcription"/>
    <property type="evidence" value="ECO:0007669"/>
    <property type="project" value="InterPro"/>
</dbReference>
<keyword evidence="4" id="KW-0238">DNA-binding</keyword>
<dbReference type="InterPro" id="IPR004827">
    <property type="entry name" value="bZIP"/>
</dbReference>
<accession>A0AAD4RCI0</accession>
<keyword evidence="10" id="KW-1185">Reference proteome</keyword>
<keyword evidence="3" id="KW-0805">Transcription regulation</keyword>
<feature type="region of interest" description="Disordered" evidence="7">
    <location>
        <begin position="1"/>
        <end position="75"/>
    </location>
</feature>
<sequence length="120" mass="13626">MSDAKSGERRKRPAAPAKQLTESNAEVDQPGAQAQSDDNDSYDDDYAMKRQRNNAAVNKTRQKKRQEEQITQARVQELKDENTKLERKLESMRRELELLKEMVVACASGRRSEPDSSNGS</sequence>
<dbReference type="InterPro" id="IPR046347">
    <property type="entry name" value="bZIP_sf"/>
</dbReference>
<comment type="caution">
    <text evidence="9">The sequence shown here is derived from an EMBL/GenBank/DDBJ whole genome shotgun (WGS) entry which is preliminary data.</text>
</comment>
<evidence type="ECO:0000313" key="9">
    <source>
        <dbReference type="EMBL" id="KAI1726107.1"/>
    </source>
</evidence>
<feature type="domain" description="BZIP" evidence="8">
    <location>
        <begin position="43"/>
        <end position="103"/>
    </location>
</feature>
<dbReference type="Pfam" id="PF07716">
    <property type="entry name" value="bZIP_2"/>
    <property type="match status" value="1"/>
</dbReference>
<dbReference type="Proteomes" id="UP001201812">
    <property type="component" value="Unassembled WGS sequence"/>
</dbReference>
<evidence type="ECO:0000256" key="5">
    <source>
        <dbReference type="ARBA" id="ARBA00023163"/>
    </source>
</evidence>
<evidence type="ECO:0000256" key="1">
    <source>
        <dbReference type="ARBA" id="ARBA00004123"/>
    </source>
</evidence>
<protein>
    <submittedName>
        <fullName evidence="9">Basic region leucine zipper domain-containing protein</fullName>
    </submittedName>
</protein>
<evidence type="ECO:0000256" key="6">
    <source>
        <dbReference type="ARBA" id="ARBA00023242"/>
    </source>
</evidence>
<proteinExistence type="inferred from homology"/>
<evidence type="ECO:0000313" key="10">
    <source>
        <dbReference type="Proteomes" id="UP001201812"/>
    </source>
</evidence>
<dbReference type="InterPro" id="IPR031106">
    <property type="entry name" value="C/EBP"/>
</dbReference>
<dbReference type="Gene3D" id="1.20.5.170">
    <property type="match status" value="1"/>
</dbReference>
<evidence type="ECO:0000256" key="4">
    <source>
        <dbReference type="ARBA" id="ARBA00023125"/>
    </source>
</evidence>
<evidence type="ECO:0000256" key="3">
    <source>
        <dbReference type="ARBA" id="ARBA00023015"/>
    </source>
</evidence>
<dbReference type="EMBL" id="JAKKPZ010000002">
    <property type="protein sequence ID" value="KAI1726107.1"/>
    <property type="molecule type" value="Genomic_DNA"/>
</dbReference>
<keyword evidence="6" id="KW-0539">Nucleus</keyword>
<dbReference type="GO" id="GO:0005634">
    <property type="term" value="C:nucleus"/>
    <property type="evidence" value="ECO:0007669"/>
    <property type="project" value="UniProtKB-SubCell"/>
</dbReference>
<dbReference type="PANTHER" id="PTHR23334">
    <property type="entry name" value="CCAAT/ENHANCER BINDING PROTEIN"/>
    <property type="match status" value="1"/>
</dbReference>
<name>A0AAD4RCI0_9BILA</name>